<gene>
    <name evidence="7" type="ORF">OS493_017895</name>
</gene>
<dbReference type="PANTHER" id="PTHR19229:SF250">
    <property type="entry name" value="ABC TRANSPORTER DOMAIN-CONTAINING PROTEIN-RELATED"/>
    <property type="match status" value="1"/>
</dbReference>
<evidence type="ECO:0000259" key="6">
    <source>
        <dbReference type="Pfam" id="PF12698"/>
    </source>
</evidence>
<organism evidence="7 8">
    <name type="scientific">Desmophyllum pertusum</name>
    <dbReference type="NCBI Taxonomy" id="174260"/>
    <lineage>
        <taxon>Eukaryota</taxon>
        <taxon>Metazoa</taxon>
        <taxon>Cnidaria</taxon>
        <taxon>Anthozoa</taxon>
        <taxon>Hexacorallia</taxon>
        <taxon>Scleractinia</taxon>
        <taxon>Caryophylliina</taxon>
        <taxon>Caryophylliidae</taxon>
        <taxon>Desmophyllum</taxon>
    </lineage>
</organism>
<evidence type="ECO:0000256" key="2">
    <source>
        <dbReference type="ARBA" id="ARBA00022692"/>
    </source>
</evidence>
<feature type="transmembrane region" description="Helical" evidence="5">
    <location>
        <begin position="314"/>
        <end position="335"/>
    </location>
</feature>
<protein>
    <recommendedName>
        <fullName evidence="6">ABC-2 type transporter transmembrane domain-containing protein</fullName>
    </recommendedName>
</protein>
<keyword evidence="2 5" id="KW-0812">Transmembrane</keyword>
<dbReference type="GO" id="GO:0140359">
    <property type="term" value="F:ABC-type transporter activity"/>
    <property type="evidence" value="ECO:0007669"/>
    <property type="project" value="InterPro"/>
</dbReference>
<keyword evidence="8" id="KW-1185">Reference proteome</keyword>
<dbReference type="GO" id="GO:0016020">
    <property type="term" value="C:membrane"/>
    <property type="evidence" value="ECO:0007669"/>
    <property type="project" value="UniProtKB-SubCell"/>
</dbReference>
<feature type="transmembrane region" description="Helical" evidence="5">
    <location>
        <begin position="347"/>
        <end position="366"/>
    </location>
</feature>
<feature type="transmembrane region" description="Helical" evidence="5">
    <location>
        <begin position="235"/>
        <end position="259"/>
    </location>
</feature>
<accession>A0A9W9Z3M3</accession>
<keyword evidence="3 5" id="KW-1133">Transmembrane helix</keyword>
<dbReference type="Proteomes" id="UP001163046">
    <property type="component" value="Unassembled WGS sequence"/>
</dbReference>
<name>A0A9W9Z3M3_9CNID</name>
<evidence type="ECO:0000256" key="5">
    <source>
        <dbReference type="SAM" id="Phobius"/>
    </source>
</evidence>
<evidence type="ECO:0000256" key="4">
    <source>
        <dbReference type="ARBA" id="ARBA00023136"/>
    </source>
</evidence>
<dbReference type="Pfam" id="PF12698">
    <property type="entry name" value="ABC2_membrane_3"/>
    <property type="match status" value="1"/>
</dbReference>
<dbReference type="GO" id="GO:0005319">
    <property type="term" value="F:lipid transporter activity"/>
    <property type="evidence" value="ECO:0007669"/>
    <property type="project" value="TreeGrafter"/>
</dbReference>
<feature type="domain" description="ABC-2 type transporter transmembrane" evidence="6">
    <location>
        <begin position="28"/>
        <end position="366"/>
    </location>
</feature>
<dbReference type="InterPro" id="IPR026082">
    <property type="entry name" value="ABCA"/>
</dbReference>
<comment type="subcellular location">
    <subcellularLocation>
        <location evidence="1">Membrane</location>
        <topology evidence="1">Multi-pass membrane protein</topology>
    </subcellularLocation>
</comment>
<dbReference type="InterPro" id="IPR013525">
    <property type="entry name" value="ABC2_TM"/>
</dbReference>
<evidence type="ECO:0000313" key="7">
    <source>
        <dbReference type="EMBL" id="KAJ7372624.1"/>
    </source>
</evidence>
<feature type="transmembrane region" description="Helical" evidence="5">
    <location>
        <begin position="280"/>
        <end position="302"/>
    </location>
</feature>
<keyword evidence="4 5" id="KW-0472">Membrane</keyword>
<dbReference type="EMBL" id="MU826835">
    <property type="protein sequence ID" value="KAJ7372624.1"/>
    <property type="molecule type" value="Genomic_DNA"/>
</dbReference>
<proteinExistence type="predicted"/>
<evidence type="ECO:0000256" key="1">
    <source>
        <dbReference type="ARBA" id="ARBA00004141"/>
    </source>
</evidence>
<dbReference type="AlphaFoldDB" id="A0A9W9Z3M3"/>
<dbReference type="PANTHER" id="PTHR19229">
    <property type="entry name" value="ATP-BINDING CASSETTE TRANSPORTER SUBFAMILY A ABCA"/>
    <property type="match status" value="1"/>
</dbReference>
<evidence type="ECO:0000313" key="8">
    <source>
        <dbReference type="Proteomes" id="UP001163046"/>
    </source>
</evidence>
<reference evidence="7" key="1">
    <citation type="submission" date="2023-01" db="EMBL/GenBank/DDBJ databases">
        <title>Genome assembly of the deep-sea coral Lophelia pertusa.</title>
        <authorList>
            <person name="Herrera S."/>
            <person name="Cordes E."/>
        </authorList>
    </citation>
    <scope>NUCLEOTIDE SEQUENCE</scope>
    <source>
        <strain evidence="7">USNM1676648</strain>
        <tissue evidence="7">Polyp</tissue>
    </source>
</reference>
<evidence type="ECO:0000256" key="3">
    <source>
        <dbReference type="ARBA" id="ARBA00022989"/>
    </source>
</evidence>
<comment type="caution">
    <text evidence="7">The sequence shown here is derived from an EMBL/GenBank/DDBJ whole genome shotgun (WGS) entry which is preliminary data.</text>
</comment>
<dbReference type="OrthoDB" id="8061355at2759"/>
<sequence length="392" mass="43457">MGILQQTKYLLRKNYHIKKRNKRETLQEILIPIWWILLLLLIKLGVQTKELPAVKDSEIPTFNISTLGLTNPSHGNVSPKPTIGYIINGVPNASPVMELVKNASKDVVNYVEFNSTDSMLDYYRKNSESKGLQVGIEFAKGTKQGLAYTIRVPVANMPSTKDKVVGQDKCHDTARFSDPGNCPANSYIIMKVATLQASIDAAITKIEANLPHYIVPNIQAKMMPKESFRPSLQGFSYTVLIYMVMAFAPYVTVLLVNLVQEKENKLKELMRIMGTSDIAYWLSWIITYAVIMFFAVLIMNAITIPGGIFGGSSYLVMVIICYLYGLTIIMMSFMITPFFKNAKSSGLFGSLITTIFGAIAIPLVIVDVSKLCEVGFVTVLSNSVCSCHLTGC</sequence>